<dbReference type="Pfam" id="PF00550">
    <property type="entry name" value="PP-binding"/>
    <property type="match status" value="2"/>
</dbReference>
<feature type="compositionally biased region" description="Basic and acidic residues" evidence="5">
    <location>
        <begin position="970"/>
        <end position="987"/>
    </location>
</feature>
<dbReference type="PANTHER" id="PTHR45527:SF16">
    <property type="entry name" value="NONRIBOSOMAL PEPTIDE SYNTHASE ATNA-RELATED"/>
    <property type="match status" value="1"/>
</dbReference>
<evidence type="ECO:0000313" key="8">
    <source>
        <dbReference type="Proteomes" id="UP001152607"/>
    </source>
</evidence>
<dbReference type="FunFam" id="3.30.300.30:FF:000015">
    <property type="entry name" value="Nonribosomal peptide synthase SidD"/>
    <property type="match status" value="2"/>
</dbReference>
<dbReference type="InterPro" id="IPR036736">
    <property type="entry name" value="ACP-like_sf"/>
</dbReference>
<dbReference type="InterPro" id="IPR001242">
    <property type="entry name" value="Condensation_dom"/>
</dbReference>
<evidence type="ECO:0000259" key="6">
    <source>
        <dbReference type="PROSITE" id="PS50075"/>
    </source>
</evidence>
<dbReference type="Gene3D" id="3.30.559.30">
    <property type="entry name" value="Nonribosomal peptide synthetase, condensation domain"/>
    <property type="match status" value="4"/>
</dbReference>
<dbReference type="Pfam" id="PF00501">
    <property type="entry name" value="AMP-binding"/>
    <property type="match status" value="2"/>
</dbReference>
<dbReference type="PROSITE" id="PS50075">
    <property type="entry name" value="CARRIER"/>
    <property type="match status" value="2"/>
</dbReference>
<proteinExistence type="inferred from homology"/>
<dbReference type="Gene3D" id="3.40.50.12780">
    <property type="entry name" value="N-terminal domain of ligase-like"/>
    <property type="match status" value="2"/>
</dbReference>
<dbReference type="GO" id="GO:0005737">
    <property type="term" value="C:cytoplasm"/>
    <property type="evidence" value="ECO:0007669"/>
    <property type="project" value="TreeGrafter"/>
</dbReference>
<keyword evidence="2" id="KW-0597">Phosphoprotein</keyword>
<accession>A0A9W4URP7</accession>
<dbReference type="InterPro" id="IPR000873">
    <property type="entry name" value="AMP-dep_synth/lig_dom"/>
</dbReference>
<evidence type="ECO:0000256" key="2">
    <source>
        <dbReference type="ARBA" id="ARBA00022553"/>
    </source>
</evidence>
<feature type="compositionally biased region" description="Polar residues" evidence="5">
    <location>
        <begin position="2483"/>
        <end position="2496"/>
    </location>
</feature>
<dbReference type="GO" id="GO:0044550">
    <property type="term" value="P:secondary metabolite biosynthetic process"/>
    <property type="evidence" value="ECO:0007669"/>
    <property type="project" value="TreeGrafter"/>
</dbReference>
<keyword evidence="3" id="KW-0436">Ligase</keyword>
<dbReference type="SUPFAM" id="SSF52777">
    <property type="entry name" value="CoA-dependent acyltransferases"/>
    <property type="match status" value="8"/>
</dbReference>
<dbReference type="Pfam" id="PF00668">
    <property type="entry name" value="Condensation"/>
    <property type="match status" value="3"/>
</dbReference>
<dbReference type="Proteomes" id="UP001152607">
    <property type="component" value="Unassembled WGS sequence"/>
</dbReference>
<dbReference type="InterPro" id="IPR006162">
    <property type="entry name" value="Ppantetheine_attach_site"/>
</dbReference>
<dbReference type="NCBIfam" id="TIGR01733">
    <property type="entry name" value="AA-adenyl-dom"/>
    <property type="match status" value="1"/>
</dbReference>
<comment type="caution">
    <text evidence="7">The sequence shown here is derived from an EMBL/GenBank/DDBJ whole genome shotgun (WGS) entry which is preliminary data.</text>
</comment>
<dbReference type="FunFam" id="1.10.1200.10:FF:000005">
    <property type="entry name" value="Nonribosomal peptide synthetase 1"/>
    <property type="match status" value="1"/>
</dbReference>
<protein>
    <recommendedName>
        <fullName evidence="6">Carrier domain-containing protein</fullName>
    </recommendedName>
</protein>
<feature type="region of interest" description="Disordered" evidence="5">
    <location>
        <begin position="1726"/>
        <end position="1746"/>
    </location>
</feature>
<dbReference type="SUPFAM" id="SSF47336">
    <property type="entry name" value="ACP-like"/>
    <property type="match status" value="2"/>
</dbReference>
<dbReference type="Gene3D" id="3.30.559.10">
    <property type="entry name" value="Chloramphenicol acetyltransferase-like domain"/>
    <property type="match status" value="4"/>
</dbReference>
<evidence type="ECO:0000256" key="3">
    <source>
        <dbReference type="ARBA" id="ARBA00022598"/>
    </source>
</evidence>
<evidence type="ECO:0000256" key="1">
    <source>
        <dbReference type="ARBA" id="ARBA00022450"/>
    </source>
</evidence>
<feature type="region of interest" description="Disordered" evidence="5">
    <location>
        <begin position="2483"/>
        <end position="2505"/>
    </location>
</feature>
<evidence type="ECO:0000313" key="7">
    <source>
        <dbReference type="EMBL" id="CAI6339133.1"/>
    </source>
</evidence>
<dbReference type="InterPro" id="IPR010071">
    <property type="entry name" value="AA_adenyl_dom"/>
</dbReference>
<organism evidence="7 8">
    <name type="scientific">Periconia digitata</name>
    <dbReference type="NCBI Taxonomy" id="1303443"/>
    <lineage>
        <taxon>Eukaryota</taxon>
        <taxon>Fungi</taxon>
        <taxon>Dikarya</taxon>
        <taxon>Ascomycota</taxon>
        <taxon>Pezizomycotina</taxon>
        <taxon>Dothideomycetes</taxon>
        <taxon>Pleosporomycetidae</taxon>
        <taxon>Pleosporales</taxon>
        <taxon>Massarineae</taxon>
        <taxon>Periconiaceae</taxon>
        <taxon>Periconia</taxon>
    </lineage>
</organism>
<dbReference type="CDD" id="cd05918">
    <property type="entry name" value="A_NRPS_SidN3_like"/>
    <property type="match status" value="2"/>
</dbReference>
<dbReference type="GO" id="GO:0031177">
    <property type="term" value="F:phosphopantetheine binding"/>
    <property type="evidence" value="ECO:0007669"/>
    <property type="project" value="InterPro"/>
</dbReference>
<dbReference type="PROSITE" id="PS00012">
    <property type="entry name" value="PHOSPHOPANTETHEINE"/>
    <property type="match status" value="1"/>
</dbReference>
<name>A0A9W4URP7_9PLEO</name>
<dbReference type="InterPro" id="IPR023213">
    <property type="entry name" value="CAT-like_dom_sf"/>
</dbReference>
<dbReference type="InterPro" id="IPR020806">
    <property type="entry name" value="PKS_PP-bd"/>
</dbReference>
<keyword evidence="8" id="KW-1185">Reference proteome</keyword>
<dbReference type="InterPro" id="IPR020845">
    <property type="entry name" value="AMP-binding_CS"/>
</dbReference>
<dbReference type="InterPro" id="IPR042099">
    <property type="entry name" value="ANL_N_sf"/>
</dbReference>
<dbReference type="GO" id="GO:0043041">
    <property type="term" value="P:amino acid activation for nonribosomal peptide biosynthetic process"/>
    <property type="evidence" value="ECO:0007669"/>
    <property type="project" value="TreeGrafter"/>
</dbReference>
<sequence>MDEEAILAEIANVCNIPLAAIEDFYPCTPLQYGIMAQPIERIYINCVYATLAPSIDTEKFCDALCHIYSLNPILRTRIVDSEFGLVQVVVKEALSITRPSKPLKEALSDEKSSSMRLGTPLFRVALLPADRKIILTTHHAISDGGTYHIMFDNIARAYNGLSLKPHADFKLFVKQCLSIDPEMATTFWGKRFSGHPTVFPKIDVGYTPDASSKIESKISLEALGVSVSLGLMPCYIETAWAITAQSYTGSESIVFGRVLSARSQGLGGLESTLGPTIVTMPVQANMKKESTIASLIKERAQERREALRSPALQYGLIRIREISDAAKVATGFTTLLNFRTPTDMGTEYTTSELELHEEYEPHLPYGLGINIVLGNNGLSIETLFDENVVAKGQVRRILRQLEHVMCLLLQSPAGTRLDKLPSLNQYDRHEIIRWNMLATEVPQKGLPGLFREMAHSQPRAQAIEALDGNMDYEQLNLATDLVANDLRRMGITVEDTVALIFEKSLWAVVAQLAVLKAGAVCVPIDPDFPASRMKTIISSSGAKMILTSAHHESSLAELGVTTKSINEQSVSRLPTDNTTQPQVEDDPYRAAFILFTSGSTGTPKGHTLEHRNLISSITAVGQEMNWGPDTRMLQFAAYVWDMSLAETFGTLIFGGCICVPSDEAREAFIAEFIRQAKANSAIFTPTVLRMITPQEASTLKSIISIGEPVDPESVEMWSGHARFINAWGPSETACISSMAELTPASTYRENIGKPIASAIWLIDDKNKDQLVPIGGIGEIVVESLGVARGYLNDKIQTASSFIAPPPWAPYRKGDISKVSRRMFRTGDLAKYNPDGSLQYIGRIDNQVKINGQRVELGEVEKVLGSCAAVQQAITAIQPAKEGNGRKDLIAILTLEGIALPTKTSLKEVSQDFQSVTERALQEIEQEMAARLPSYMVPTTWKIMEEFPRTTSLKIDRSSVKKWLSQQQPNRDNEIDKESLSPPDSPKEKSLQIIWAMILGRSESEIGRESSFIKLGGDSILAIKVATQCRKRGLRVSVATLLRSESLSNVAAASELLPNQPQTPTNTSRPKISTDPQSQMPLIDMNTDDLRECQKHLKSIGVDTADVEIIIPTTPLQEGILFSQLKNPQDYFMKLSMKLTPTNNAEEMDEKRIISAWEAVCSAQPILRTILTGYETTTCAYQQVIMKTVSPSISFGVVQPSEADNIEQFLDGLETPRFPLARPQHHLYLYRCSPTVVYATLHINHALFDERSMQLVGEQLGRAYTDTTNLHIYRNLTKYVTWIAENKHTSNRYWEIYLSGVSPCHIPTLDSEESKLLRRGSGLCDIPIKDSNHLISFCRDRGVTVANLMQAAWGIVLQRCTGNNSLCFGYLSSNLESLEGSEDTMGPSLSMLFHRFDVVPGQTLADVLRKANDGTSRGLEHGAGSMSEIQEALGVDQSPLFNTIMTIYRLWPDNLAGAGDLVIDHLPLQGHTEYAITLGVSYDNEKVVSKLLYDTSKISASFATHIVDMLARIVTEIIRDVSQPLETLQTEIQRPSLALCQNDIAKMVHRKAASQCEISSSMIENIYPCLPIQREQMETTVQGGLDQYVFKVSPQLSVTQLNEVWTHIAAVCPVLRSRIVSLDPYGVCVVTLKATPDWNEEDSLSAYLEWDRDLPSRYGRPLCRFGRVAESNGTTYFVLSLHQAVHDPWTISLLLKAFRSRVSTQYSQPLPSLHDFWRVIQNRTTGVETDTSSTSSTRQLNPPQYPPFRVDAPQTHLAGIESFDLKDSITAEVLRAAWPLTLWRVTGDSKVNFGLHVDGRNSSTNITSVAGPVGAIISLEMDLKNLTCQSLLHGVHNFVKICVNHDNLVAHDSRNVLVVDTSPIDLELSETPELQLIESIPSGSSFGDARLVIHCRVMSDKTSIVVRFDERLISGETVAILMEQYKHAAEQLSSHDPSTALTDLSILSRYEVSLLQAWNSDTPIAEDTFVHDQIRSVAQAHPTAPAVCSEDLGLTHQELDDLADRAASFLQREGVDVGTIVPYFFEKSAIAIVIMLGILKTGGTLLPLDIKHPSQRIHDILLDTGASKIFTSSTLLDAVKNKHCSQIIVSVDIQLIERFPKSYPPPIDLKTSNDVYIIYTSGSTGKPKGVIITHSNFSTSIKHRRDLVGMGPNTRTLQYLNMIFDVPMFDIFLTLVSGGCVCLPSDDEWHNDIAAAFRRTRANFAFLTPSLTTLMDPDEVPTLRTLGLTGEPFEKQIIEKWRNVRILNMYGPAEASVHSSGADVSFDSGKHHLNIGRAGGCLYWVVDVNDHNKLVSIGCLGELLIQGPIVSPGYLGNPRSTAFIDPPSWTQFGDFEFASASKWYKTGDVVVQLPDGSVIYHGRKDTQVKVSGQRIELEEIEYHVGRALTSKWEFAVELIKPPSGDPLLAVFFSNDSSSRFGNAKGDCKLLPPLVGETVKLNTSLGSALPVYMIPRIFVRLSKLPSTSSGKTDRSTLRRIGSELSPRQLSSYNPQNNVSESTDSSELLSGLELDQRNKVLTEMESDLQKLWAATLNIPLDTIKRTDNFFSMGGSSIRAMRLSHEARRTGIQLKVTDVFQASVLSEMAAVASRQTATIDHEPGASLTLTKELLKSNTFMSSYLGHATTRKETYLVQQNIESISEATDIQADMAACGELDLNSWHNDMVIDSPDGLDLSKLTEACVSVIKHHRMFRTIFVQHGSTLYQIAVRHVPTQDMMIFDGEETGNSRTPDMETYLPRFHFNKLSNDGKKCHQVRLQIHHALYDAISLDMVLQDLCIAYTSQSLKARPSFHDWIIHAKSAVSTSQSQEFWRSTLSKSTMTSLASPSVPTTPHACDATSSFQIPLQTITNVYGTPSSVVQAAWSLVLSRATNNHDIVFGAPNANRNLTSFADMDRVCGLVLNFLPARARLYDNMTFGELIKQMQDQAIATIQHQHQGFRSIIQECTDWPAYTRFNSVLIYQNHEALKKNIVFEDQECVLTPYGSYGRSGDLLVEVTPLPSTQNSVGEDIVVRIVHSTKTFTKDQIGWITQTFQEILEDIPRMLEHSVSVVGRGSGSEPYPVPRDTPADQDNAPVRAGIPSTTYQEDNRSMFDCRADLVTTMLLSRYYQQNGYLISIQDLIDHPTQTAQAALLDNKKPSA</sequence>
<feature type="domain" description="Carrier" evidence="6">
    <location>
        <begin position="2516"/>
        <end position="2592"/>
    </location>
</feature>
<dbReference type="Gene3D" id="3.30.300.30">
    <property type="match status" value="2"/>
</dbReference>
<dbReference type="InterPro" id="IPR045851">
    <property type="entry name" value="AMP-bd_C_sf"/>
</dbReference>
<feature type="region of interest" description="Disordered" evidence="5">
    <location>
        <begin position="962"/>
        <end position="987"/>
    </location>
</feature>
<dbReference type="PROSITE" id="PS00455">
    <property type="entry name" value="AMP_BINDING"/>
    <property type="match status" value="2"/>
</dbReference>
<gene>
    <name evidence="7" type="ORF">PDIGIT_LOCUS12280</name>
</gene>
<evidence type="ECO:0000256" key="4">
    <source>
        <dbReference type="ARBA" id="ARBA00029454"/>
    </source>
</evidence>
<feature type="domain" description="Carrier" evidence="6">
    <location>
        <begin position="981"/>
        <end position="1060"/>
    </location>
</feature>
<dbReference type="SUPFAM" id="SSF56801">
    <property type="entry name" value="Acetyl-CoA synthetase-like"/>
    <property type="match status" value="2"/>
</dbReference>
<reference evidence="7" key="1">
    <citation type="submission" date="2023-01" db="EMBL/GenBank/DDBJ databases">
        <authorList>
            <person name="Van Ghelder C."/>
            <person name="Rancurel C."/>
        </authorList>
    </citation>
    <scope>NUCLEOTIDE SEQUENCE</scope>
    <source>
        <strain evidence="7">CNCM I-4278</strain>
    </source>
</reference>
<feature type="region of interest" description="Disordered" evidence="5">
    <location>
        <begin position="1052"/>
        <end position="1078"/>
    </location>
</feature>
<dbReference type="OrthoDB" id="416786at2759"/>
<dbReference type="PANTHER" id="PTHR45527">
    <property type="entry name" value="NONRIBOSOMAL PEPTIDE SYNTHETASE"/>
    <property type="match status" value="1"/>
</dbReference>
<feature type="compositionally biased region" description="Polar residues" evidence="5">
    <location>
        <begin position="1726"/>
        <end position="1741"/>
    </location>
</feature>
<evidence type="ECO:0000256" key="5">
    <source>
        <dbReference type="SAM" id="MobiDB-lite"/>
    </source>
</evidence>
<dbReference type="GO" id="GO:0016874">
    <property type="term" value="F:ligase activity"/>
    <property type="evidence" value="ECO:0007669"/>
    <property type="project" value="UniProtKB-KW"/>
</dbReference>
<dbReference type="SMART" id="SM00823">
    <property type="entry name" value="PKS_PP"/>
    <property type="match status" value="2"/>
</dbReference>
<comment type="similarity">
    <text evidence="4">Belongs to the NRP synthetase family.</text>
</comment>
<feature type="region of interest" description="Disordered" evidence="5">
    <location>
        <begin position="3048"/>
        <end position="3072"/>
    </location>
</feature>
<dbReference type="Gene3D" id="1.10.1200.10">
    <property type="entry name" value="ACP-like"/>
    <property type="match status" value="2"/>
</dbReference>
<dbReference type="InterPro" id="IPR009081">
    <property type="entry name" value="PP-bd_ACP"/>
</dbReference>
<dbReference type="EMBL" id="CAOQHR010000009">
    <property type="protein sequence ID" value="CAI6339133.1"/>
    <property type="molecule type" value="Genomic_DNA"/>
</dbReference>
<keyword evidence="1" id="KW-0596">Phosphopantetheine</keyword>